<dbReference type="EMBL" id="LAHO01000018">
    <property type="protein sequence ID" value="KKO44234.1"/>
    <property type="molecule type" value="Genomic_DNA"/>
</dbReference>
<dbReference type="InterPro" id="IPR023614">
    <property type="entry name" value="Porin_dom_sf"/>
</dbReference>
<reference evidence="2 3" key="1">
    <citation type="submission" date="2015-03" db="EMBL/GenBank/DDBJ databases">
        <title>Draft genome sequences of two protease-producing strains of Arsukibacterium isolated from two cold and alkaline environments.</title>
        <authorList>
            <person name="Lylloff J.E."/>
            <person name="Skov L.B."/>
            <person name="Jepsen M."/>
            <person name="Hallin P.F."/>
            <person name="Sorensen S.J."/>
            <person name="Stougaard P."/>
            <person name="Glaring M.A."/>
        </authorList>
    </citation>
    <scope>NUCLEOTIDE SEQUENCE [LARGE SCALE GENOMIC DNA]</scope>
    <source>
        <strain evidence="2 3">GCM72</strain>
    </source>
</reference>
<sequence>MRQRKTFSTLATAIALALVAGSAQASTGFSIGDTNVTFGGFVKLDAMTTDSDGEIAALGRDFYVPSLTPIGGASTNRFDMHARQSRFFFGTSTDLGNGEKVTGHIEFDFMTSNNGNDERTTNGYSPVMRHAFIKYKNWTLGQTWSNFMDLASLPDTLDFVGNPDAAVFIRQAQVRYTHGNFAFAVENPESTITPFGGGARITTDDNATPDFTASYSLTTDWGVLRVAGLMRQISIDGVYNGVDYEDDVTSYGLSVSGKVNFSNKNDLRFTFNTGKGLGRYVGLNTTNGAVLNGNGPNAGLKTIDVTAYSVAYRHLWNDQWRSTVLYSALDIDNDTALTGMAANKRTHSYSANLLYQVNKKLMVGAEYKYANRELESGMDGAMNRLQFSAKYDF</sequence>
<proteinExistence type="predicted"/>
<evidence type="ECO:0000313" key="3">
    <source>
        <dbReference type="Proteomes" id="UP000034228"/>
    </source>
</evidence>
<dbReference type="InterPro" id="IPR045748">
    <property type="entry name" value="DcaP"/>
</dbReference>
<dbReference type="SUPFAM" id="SSF56935">
    <property type="entry name" value="Porins"/>
    <property type="match status" value="1"/>
</dbReference>
<protein>
    <submittedName>
        <fullName evidence="2">Porin</fullName>
    </submittedName>
</protein>
<keyword evidence="3" id="KW-1185">Reference proteome</keyword>
<dbReference type="RefSeq" id="WP_046558825.1">
    <property type="nucleotide sequence ID" value="NZ_LAHO01000018.1"/>
</dbReference>
<dbReference type="Proteomes" id="UP000034228">
    <property type="component" value="Unassembled WGS sequence"/>
</dbReference>
<feature type="signal peptide" evidence="1">
    <location>
        <begin position="1"/>
        <end position="25"/>
    </location>
</feature>
<dbReference type="Gene3D" id="2.40.160.10">
    <property type="entry name" value="Porin"/>
    <property type="match status" value="1"/>
</dbReference>
<name>A0A0M2V1K7_9GAMM</name>
<accession>A0A0M2V1K7</accession>
<keyword evidence="1" id="KW-0732">Signal</keyword>
<evidence type="ECO:0000313" key="2">
    <source>
        <dbReference type="EMBL" id="KKO44234.1"/>
    </source>
</evidence>
<feature type="chain" id="PRO_5005644175" evidence="1">
    <location>
        <begin position="26"/>
        <end position="393"/>
    </location>
</feature>
<gene>
    <name evidence="2" type="ORF">WG68_16480</name>
</gene>
<dbReference type="STRING" id="336831.WG68_16480"/>
<dbReference type="AlphaFoldDB" id="A0A0M2V1K7"/>
<evidence type="ECO:0000256" key="1">
    <source>
        <dbReference type="SAM" id="SignalP"/>
    </source>
</evidence>
<dbReference type="Pfam" id="PF19577">
    <property type="entry name" value="DcaP"/>
    <property type="match status" value="1"/>
</dbReference>
<dbReference type="PATRIC" id="fig|336831.14.peg.2078"/>
<dbReference type="OrthoDB" id="190887at2"/>
<organism evidence="2 3">
    <name type="scientific">Arsukibacterium ikkense</name>
    <dbReference type="NCBI Taxonomy" id="336831"/>
    <lineage>
        <taxon>Bacteria</taxon>
        <taxon>Pseudomonadati</taxon>
        <taxon>Pseudomonadota</taxon>
        <taxon>Gammaproteobacteria</taxon>
        <taxon>Chromatiales</taxon>
        <taxon>Chromatiaceae</taxon>
        <taxon>Arsukibacterium</taxon>
    </lineage>
</organism>
<comment type="caution">
    <text evidence="2">The sequence shown here is derived from an EMBL/GenBank/DDBJ whole genome shotgun (WGS) entry which is preliminary data.</text>
</comment>